<evidence type="ECO:0000313" key="1">
    <source>
        <dbReference type="EMBL" id="KAF1947619.1"/>
    </source>
</evidence>
<gene>
    <name evidence="1" type="ORF">EJ02DRAFT_449099</name>
</gene>
<reference evidence="1" key="1">
    <citation type="journal article" date="2020" name="Stud. Mycol.">
        <title>101 Dothideomycetes genomes: a test case for predicting lifestyles and emergence of pathogens.</title>
        <authorList>
            <person name="Haridas S."/>
            <person name="Albert R."/>
            <person name="Binder M."/>
            <person name="Bloem J."/>
            <person name="Labutti K."/>
            <person name="Salamov A."/>
            <person name="Andreopoulos B."/>
            <person name="Baker S."/>
            <person name="Barry K."/>
            <person name="Bills G."/>
            <person name="Bluhm B."/>
            <person name="Cannon C."/>
            <person name="Castanera R."/>
            <person name="Culley D."/>
            <person name="Daum C."/>
            <person name="Ezra D."/>
            <person name="Gonzalez J."/>
            <person name="Henrissat B."/>
            <person name="Kuo A."/>
            <person name="Liang C."/>
            <person name="Lipzen A."/>
            <person name="Lutzoni F."/>
            <person name="Magnuson J."/>
            <person name="Mondo S."/>
            <person name="Nolan M."/>
            <person name="Ohm R."/>
            <person name="Pangilinan J."/>
            <person name="Park H.-J."/>
            <person name="Ramirez L."/>
            <person name="Alfaro M."/>
            <person name="Sun H."/>
            <person name="Tritt A."/>
            <person name="Yoshinaga Y."/>
            <person name="Zwiers L.-H."/>
            <person name="Turgeon B."/>
            <person name="Goodwin S."/>
            <person name="Spatafora J."/>
            <person name="Crous P."/>
            <person name="Grigoriev I."/>
        </authorList>
    </citation>
    <scope>NUCLEOTIDE SEQUENCE</scope>
    <source>
        <strain evidence="1">CBS 161.51</strain>
    </source>
</reference>
<sequence length="76" mass="8430">MGRTFASKDPLKQQVQQVHLAASNDYIKRGLSHQQYGQKEDASVANPNALKCGFCQLILETTAARMDHVANYFGAF</sequence>
<accession>A0A6A5T7E7</accession>
<dbReference type="AlphaFoldDB" id="A0A6A5T7E7"/>
<dbReference type="OrthoDB" id="10056939at2759"/>
<name>A0A6A5T7E7_9PLEO</name>
<protein>
    <submittedName>
        <fullName evidence="1">Uncharacterized protein</fullName>
    </submittedName>
</protein>
<dbReference type="EMBL" id="ML975997">
    <property type="protein sequence ID" value="KAF1947619.1"/>
    <property type="molecule type" value="Genomic_DNA"/>
</dbReference>
<proteinExistence type="predicted"/>
<evidence type="ECO:0000313" key="2">
    <source>
        <dbReference type="Proteomes" id="UP000800038"/>
    </source>
</evidence>
<dbReference type="Proteomes" id="UP000800038">
    <property type="component" value="Unassembled WGS sequence"/>
</dbReference>
<keyword evidence="2" id="KW-1185">Reference proteome</keyword>
<organism evidence="1 2">
    <name type="scientific">Clathrospora elynae</name>
    <dbReference type="NCBI Taxonomy" id="706981"/>
    <lineage>
        <taxon>Eukaryota</taxon>
        <taxon>Fungi</taxon>
        <taxon>Dikarya</taxon>
        <taxon>Ascomycota</taxon>
        <taxon>Pezizomycotina</taxon>
        <taxon>Dothideomycetes</taxon>
        <taxon>Pleosporomycetidae</taxon>
        <taxon>Pleosporales</taxon>
        <taxon>Diademaceae</taxon>
        <taxon>Clathrospora</taxon>
    </lineage>
</organism>